<evidence type="ECO:0000313" key="10">
    <source>
        <dbReference type="EMBL" id="QEL14534.1"/>
    </source>
</evidence>
<dbReference type="EMBL" id="CP042425">
    <property type="protein sequence ID" value="QEL14534.1"/>
    <property type="molecule type" value="Genomic_DNA"/>
</dbReference>
<evidence type="ECO:0000256" key="3">
    <source>
        <dbReference type="ARBA" id="ARBA00022598"/>
    </source>
</evidence>
<gene>
    <name evidence="8" type="primary">purC</name>
    <name evidence="10" type="ORF">PX52LOC_01424</name>
</gene>
<dbReference type="GO" id="GO:0004639">
    <property type="term" value="F:phosphoribosylaminoimidazolesuccinocarboxamide synthase activity"/>
    <property type="evidence" value="ECO:0007669"/>
    <property type="project" value="UniProtKB-UniRule"/>
</dbReference>
<keyword evidence="11" id="KW-1185">Reference proteome</keyword>
<organism evidence="10 11">
    <name type="scientific">Limnoglobus roseus</name>
    <dbReference type="NCBI Taxonomy" id="2598579"/>
    <lineage>
        <taxon>Bacteria</taxon>
        <taxon>Pseudomonadati</taxon>
        <taxon>Planctomycetota</taxon>
        <taxon>Planctomycetia</taxon>
        <taxon>Gemmatales</taxon>
        <taxon>Gemmataceae</taxon>
        <taxon>Limnoglobus</taxon>
    </lineage>
</organism>
<reference evidence="11" key="1">
    <citation type="submission" date="2019-08" db="EMBL/GenBank/DDBJ databases">
        <title>Limnoglobus roseus gen. nov., sp. nov., a novel freshwater planctomycete with a giant genome from the family Gemmataceae.</title>
        <authorList>
            <person name="Kulichevskaya I.S."/>
            <person name="Naumoff D.G."/>
            <person name="Miroshnikov K."/>
            <person name="Ivanova A."/>
            <person name="Philippov D.A."/>
            <person name="Hakobyan A."/>
            <person name="Rijpstra I.C."/>
            <person name="Sinninghe Damste J.S."/>
            <person name="Liesack W."/>
            <person name="Dedysh S.N."/>
        </authorList>
    </citation>
    <scope>NUCLEOTIDE SEQUENCE [LARGE SCALE GENOMIC DNA]</scope>
    <source>
        <strain evidence="11">PX52</strain>
    </source>
</reference>
<dbReference type="NCBIfam" id="NF010568">
    <property type="entry name" value="PRK13961.1"/>
    <property type="match status" value="1"/>
</dbReference>
<dbReference type="HAMAP" id="MF_00137">
    <property type="entry name" value="SAICAR_synth"/>
    <property type="match status" value="1"/>
</dbReference>
<dbReference type="CDD" id="cd01414">
    <property type="entry name" value="SAICAR_synt_Sc"/>
    <property type="match status" value="1"/>
</dbReference>
<comment type="pathway">
    <text evidence="1 8">Purine metabolism; IMP biosynthesis via de novo pathway; 5-amino-1-(5-phospho-D-ribosyl)imidazole-4-carboxamide from 5-amino-1-(5-phospho-D-ribosyl)imidazole-4-carboxylate: step 1/2.</text>
</comment>
<dbReference type="PANTHER" id="PTHR43700">
    <property type="entry name" value="PHOSPHORIBOSYLAMINOIMIDAZOLE-SUCCINOCARBOXAMIDE SYNTHASE"/>
    <property type="match status" value="1"/>
</dbReference>
<evidence type="ECO:0000256" key="5">
    <source>
        <dbReference type="ARBA" id="ARBA00022755"/>
    </source>
</evidence>
<keyword evidence="5 8" id="KW-0658">Purine biosynthesis</keyword>
<dbReference type="GO" id="GO:0006189">
    <property type="term" value="P:'de novo' IMP biosynthetic process"/>
    <property type="evidence" value="ECO:0007669"/>
    <property type="project" value="UniProtKB-UniRule"/>
</dbReference>
<dbReference type="OrthoDB" id="9801549at2"/>
<dbReference type="GO" id="GO:0005524">
    <property type="term" value="F:ATP binding"/>
    <property type="evidence" value="ECO:0007669"/>
    <property type="project" value="UniProtKB-KW"/>
</dbReference>
<dbReference type="SUPFAM" id="SSF56104">
    <property type="entry name" value="SAICAR synthase-like"/>
    <property type="match status" value="1"/>
</dbReference>
<sequence>MLQSDIPGVPRRQGKVRDVYDLGDTLVIVATDRVSAFDWVIPPGIPGKGKILTAMAKFWFDLLKVPNHYLSDDVSSLPAAFQPHATELAGRTMIVKKTTVVPIECVARGYILGTGWKEYRQSGTVCGIPLPAGLKEADRLPEPIFTPATKAETGHDENISFERMVQEVGQETADELRSKTLDVYRRAAEYAEKRGIILADTKLEWGRLPSGEIILIDEVLTPDSSRFWPKESYRPGGSPPSFDKQFLRDWLETTTWDKASPPPELPADIVAKTAAKYREALERLTR</sequence>
<protein>
    <recommendedName>
        <fullName evidence="8">Phosphoribosylaminoimidazole-succinocarboxamide synthase</fullName>
        <ecNumber evidence="8">6.3.2.6</ecNumber>
    </recommendedName>
    <alternativeName>
        <fullName evidence="8">SAICAR synthetase</fullName>
    </alternativeName>
</protein>
<dbReference type="NCBIfam" id="TIGR00081">
    <property type="entry name" value="purC"/>
    <property type="match status" value="1"/>
</dbReference>
<dbReference type="KEGG" id="lrs:PX52LOC_01424"/>
<dbReference type="RefSeq" id="WP_149109421.1">
    <property type="nucleotide sequence ID" value="NZ_CP042425.1"/>
</dbReference>
<evidence type="ECO:0000313" key="11">
    <source>
        <dbReference type="Proteomes" id="UP000324974"/>
    </source>
</evidence>
<keyword evidence="4 8" id="KW-0547">Nucleotide-binding</keyword>
<name>A0A5C1ABL7_9BACT</name>
<comment type="similarity">
    <text evidence="2 8">Belongs to the SAICAR synthetase family.</text>
</comment>
<proteinExistence type="inferred from homology"/>
<comment type="catalytic activity">
    <reaction evidence="7 8">
        <text>5-amino-1-(5-phospho-D-ribosyl)imidazole-4-carboxylate + L-aspartate + ATP = (2S)-2-[5-amino-1-(5-phospho-beta-D-ribosyl)imidazole-4-carboxamido]succinate + ADP + phosphate + 2 H(+)</text>
        <dbReference type="Rhea" id="RHEA:22628"/>
        <dbReference type="ChEBI" id="CHEBI:15378"/>
        <dbReference type="ChEBI" id="CHEBI:29991"/>
        <dbReference type="ChEBI" id="CHEBI:30616"/>
        <dbReference type="ChEBI" id="CHEBI:43474"/>
        <dbReference type="ChEBI" id="CHEBI:58443"/>
        <dbReference type="ChEBI" id="CHEBI:77657"/>
        <dbReference type="ChEBI" id="CHEBI:456216"/>
        <dbReference type="EC" id="6.3.2.6"/>
    </reaction>
</comment>
<dbReference type="AlphaFoldDB" id="A0A5C1ABL7"/>
<evidence type="ECO:0000256" key="1">
    <source>
        <dbReference type="ARBA" id="ARBA00004672"/>
    </source>
</evidence>
<dbReference type="Proteomes" id="UP000324974">
    <property type="component" value="Chromosome"/>
</dbReference>
<dbReference type="EC" id="6.3.2.6" evidence="8"/>
<evidence type="ECO:0000256" key="6">
    <source>
        <dbReference type="ARBA" id="ARBA00022840"/>
    </source>
</evidence>
<dbReference type="Gene3D" id="3.30.200.20">
    <property type="entry name" value="Phosphorylase Kinase, domain 1"/>
    <property type="match status" value="1"/>
</dbReference>
<evidence type="ECO:0000256" key="2">
    <source>
        <dbReference type="ARBA" id="ARBA00010190"/>
    </source>
</evidence>
<evidence type="ECO:0000256" key="7">
    <source>
        <dbReference type="ARBA" id="ARBA00048475"/>
    </source>
</evidence>
<evidence type="ECO:0000256" key="8">
    <source>
        <dbReference type="HAMAP-Rule" id="MF_00137"/>
    </source>
</evidence>
<evidence type="ECO:0000256" key="4">
    <source>
        <dbReference type="ARBA" id="ARBA00022741"/>
    </source>
</evidence>
<dbReference type="UniPathway" id="UPA00074">
    <property type="reaction ID" value="UER00131"/>
</dbReference>
<dbReference type="GO" id="GO:0005737">
    <property type="term" value="C:cytoplasm"/>
    <property type="evidence" value="ECO:0007669"/>
    <property type="project" value="TreeGrafter"/>
</dbReference>
<dbReference type="Gene3D" id="3.30.470.20">
    <property type="entry name" value="ATP-grasp fold, B domain"/>
    <property type="match status" value="1"/>
</dbReference>
<feature type="domain" description="SAICAR synthetase/ADE2 N-terminal" evidence="9">
    <location>
        <begin position="13"/>
        <end position="260"/>
    </location>
</feature>
<keyword evidence="3 8" id="KW-0436">Ligase</keyword>
<keyword evidence="6 8" id="KW-0067">ATP-binding</keyword>
<dbReference type="InterPro" id="IPR001636">
    <property type="entry name" value="SAICAR_synth"/>
</dbReference>
<dbReference type="FunFam" id="3.30.470.20:FF:000015">
    <property type="entry name" value="Phosphoribosylaminoimidazole-succinocarboxamide synthase"/>
    <property type="match status" value="1"/>
</dbReference>
<evidence type="ECO:0000259" key="9">
    <source>
        <dbReference type="Pfam" id="PF01259"/>
    </source>
</evidence>
<dbReference type="PANTHER" id="PTHR43700:SF1">
    <property type="entry name" value="PHOSPHORIBOSYLAMINOIMIDAZOLE-SUCCINOCARBOXAMIDE SYNTHASE"/>
    <property type="match status" value="1"/>
</dbReference>
<dbReference type="InterPro" id="IPR028923">
    <property type="entry name" value="SAICAR_synt/ADE2_N"/>
</dbReference>
<dbReference type="Pfam" id="PF01259">
    <property type="entry name" value="SAICAR_synt"/>
    <property type="match status" value="1"/>
</dbReference>
<accession>A0A5C1ABL7</accession>